<keyword evidence="2" id="KW-1185">Reference proteome</keyword>
<reference evidence="1" key="2">
    <citation type="submission" date="2021-08" db="EMBL/GenBank/DDBJ databases">
        <authorList>
            <person name="Tani A."/>
            <person name="Ola A."/>
            <person name="Ogura Y."/>
            <person name="Katsura K."/>
            <person name="Hayashi T."/>
        </authorList>
    </citation>
    <scope>NUCLEOTIDE SEQUENCE</scope>
    <source>
        <strain evidence="1">DSM 23632</strain>
    </source>
</reference>
<name>A0ABQ4TXK4_9HYPH</name>
<dbReference type="RefSeq" id="WP_238181367.1">
    <property type="nucleotide sequence ID" value="NZ_BPRB01000050.1"/>
</dbReference>
<evidence type="ECO:0000313" key="1">
    <source>
        <dbReference type="EMBL" id="GJE58762.1"/>
    </source>
</evidence>
<organism evidence="1 2">
    <name type="scientific">Methylobacterium trifolii</name>
    <dbReference type="NCBI Taxonomy" id="1003092"/>
    <lineage>
        <taxon>Bacteria</taxon>
        <taxon>Pseudomonadati</taxon>
        <taxon>Pseudomonadota</taxon>
        <taxon>Alphaproteobacteria</taxon>
        <taxon>Hyphomicrobiales</taxon>
        <taxon>Methylobacteriaceae</taxon>
        <taxon>Methylobacterium</taxon>
    </lineage>
</organism>
<gene>
    <name evidence="1" type="ORF">MPOCJGCO_0845</name>
</gene>
<comment type="caution">
    <text evidence="1">The sequence shown here is derived from an EMBL/GenBank/DDBJ whole genome shotgun (WGS) entry which is preliminary data.</text>
</comment>
<dbReference type="EMBL" id="BPRB01000050">
    <property type="protein sequence ID" value="GJE58762.1"/>
    <property type="molecule type" value="Genomic_DNA"/>
</dbReference>
<protein>
    <submittedName>
        <fullName evidence="1">Uncharacterized protein</fullName>
    </submittedName>
</protein>
<sequence>MPTGPEPRWNAALRRLRQVLLGDFEAADAIERSRARVRDARDALERSAPRSRSVVQVASRPIIGSGDEGRRYFVLVLDASGMVSTHTILACDDEDATARAQAQADRCAFDVWDGWRFIGRFDPSSL</sequence>
<reference evidence="1" key="1">
    <citation type="journal article" date="2021" name="Front. Microbiol.">
        <title>Comprehensive Comparative Genomics and Phenotyping of Methylobacterium Species.</title>
        <authorList>
            <person name="Alessa O."/>
            <person name="Ogura Y."/>
            <person name="Fujitani Y."/>
            <person name="Takami H."/>
            <person name="Hayashi T."/>
            <person name="Sahin N."/>
            <person name="Tani A."/>
        </authorList>
    </citation>
    <scope>NUCLEOTIDE SEQUENCE</scope>
    <source>
        <strain evidence="1">DSM 23632</strain>
    </source>
</reference>
<evidence type="ECO:0000313" key="2">
    <source>
        <dbReference type="Proteomes" id="UP001055057"/>
    </source>
</evidence>
<dbReference type="Proteomes" id="UP001055057">
    <property type="component" value="Unassembled WGS sequence"/>
</dbReference>
<accession>A0ABQ4TXK4</accession>
<proteinExistence type="predicted"/>